<dbReference type="InterPro" id="IPR023408">
    <property type="entry name" value="MscS_beta-dom_sf"/>
</dbReference>
<comment type="similarity">
    <text evidence="2">Belongs to the MscS (TC 1.A.23) family.</text>
</comment>
<keyword evidence="4 7" id="KW-0812">Transmembrane</keyword>
<feature type="transmembrane region" description="Helical" evidence="7">
    <location>
        <begin position="33"/>
        <end position="50"/>
    </location>
</feature>
<feature type="transmembrane region" description="Helical" evidence="7">
    <location>
        <begin position="70"/>
        <end position="89"/>
    </location>
</feature>
<evidence type="ECO:0000313" key="12">
    <source>
        <dbReference type="Proteomes" id="UP001295463"/>
    </source>
</evidence>
<dbReference type="SUPFAM" id="SSF50182">
    <property type="entry name" value="Sm-like ribonucleoproteins"/>
    <property type="match status" value="1"/>
</dbReference>
<keyword evidence="5 7" id="KW-1133">Transmembrane helix</keyword>
<dbReference type="Pfam" id="PF00924">
    <property type="entry name" value="MS_channel_2nd"/>
    <property type="match status" value="1"/>
</dbReference>
<dbReference type="InterPro" id="IPR045275">
    <property type="entry name" value="MscS_archaea/bacteria_type"/>
</dbReference>
<dbReference type="Proteomes" id="UP001295463">
    <property type="component" value="Chromosome"/>
</dbReference>
<dbReference type="InterPro" id="IPR049142">
    <property type="entry name" value="MS_channel_1st"/>
</dbReference>
<accession>A0ABN8HMF7</accession>
<sequence length="281" mass="30275">MATSDFSMQGQFDALSQAQGKVVELAVQFGPRLLVAVLVLAAGHYVGRWAGHMLDTVFIRLALDITIRQLLVRIVRMLVLILFLIMALQNLGVDLLPLIAGLGVAGAGIALAMQGVLSNLAAGLTIIFTRPYRVGEYISIAGEEGEVETITLFSTTLSHPDRSLVVIPNRKIAGEILHNYGTIRQVNLTVRVAYDTDLCQALAAVDEVLKANPRVRSEPAPFVQVAALAESSVAIGVRPWVNVSDYGAAISELNTVLLETFRNRGITIPVPRSEVRLLGNS</sequence>
<evidence type="ECO:0000259" key="9">
    <source>
        <dbReference type="Pfam" id="PF21082"/>
    </source>
</evidence>
<feature type="domain" description="Mechanosensitive ion channel MscS C-terminal" evidence="9">
    <location>
        <begin position="186"/>
        <end position="268"/>
    </location>
</feature>
<evidence type="ECO:0000259" key="10">
    <source>
        <dbReference type="Pfam" id="PF21088"/>
    </source>
</evidence>
<dbReference type="InterPro" id="IPR010920">
    <property type="entry name" value="LSM_dom_sf"/>
</dbReference>
<dbReference type="Gene3D" id="2.30.30.60">
    <property type="match status" value="1"/>
</dbReference>
<reference evidence="11 12" key="1">
    <citation type="submission" date="2022-03" db="EMBL/GenBank/DDBJ databases">
        <authorList>
            <person name="Koch H."/>
        </authorList>
    </citation>
    <scope>NUCLEOTIDE SEQUENCE [LARGE SCALE GENOMIC DNA]</scope>
    <source>
        <strain evidence="11 12">G1</strain>
    </source>
</reference>
<dbReference type="Gene3D" id="1.10.287.1260">
    <property type="match status" value="1"/>
</dbReference>
<evidence type="ECO:0000259" key="8">
    <source>
        <dbReference type="Pfam" id="PF00924"/>
    </source>
</evidence>
<evidence type="ECO:0000256" key="4">
    <source>
        <dbReference type="ARBA" id="ARBA00022692"/>
    </source>
</evidence>
<evidence type="ECO:0000256" key="5">
    <source>
        <dbReference type="ARBA" id="ARBA00022989"/>
    </source>
</evidence>
<comment type="subcellular location">
    <subcellularLocation>
        <location evidence="1">Cell membrane</location>
        <topology evidence="1">Multi-pass membrane protein</topology>
    </subcellularLocation>
</comment>
<keyword evidence="12" id="KW-1185">Reference proteome</keyword>
<feature type="transmembrane region" description="Helical" evidence="7">
    <location>
        <begin position="95"/>
        <end position="128"/>
    </location>
</feature>
<dbReference type="Pfam" id="PF21082">
    <property type="entry name" value="MS_channel_3rd"/>
    <property type="match status" value="1"/>
</dbReference>
<name>A0ABN8HMF7_9BACT</name>
<evidence type="ECO:0000256" key="3">
    <source>
        <dbReference type="ARBA" id="ARBA00022475"/>
    </source>
</evidence>
<organism evidence="11 12">
    <name type="scientific">Trichlorobacter ammonificans</name>
    <dbReference type="NCBI Taxonomy" id="2916410"/>
    <lineage>
        <taxon>Bacteria</taxon>
        <taxon>Pseudomonadati</taxon>
        <taxon>Thermodesulfobacteriota</taxon>
        <taxon>Desulfuromonadia</taxon>
        <taxon>Geobacterales</taxon>
        <taxon>Geobacteraceae</taxon>
        <taxon>Trichlorobacter</taxon>
    </lineage>
</organism>
<dbReference type="Pfam" id="PF21088">
    <property type="entry name" value="MS_channel_1st"/>
    <property type="match status" value="1"/>
</dbReference>
<evidence type="ECO:0000256" key="2">
    <source>
        <dbReference type="ARBA" id="ARBA00008017"/>
    </source>
</evidence>
<evidence type="ECO:0000256" key="1">
    <source>
        <dbReference type="ARBA" id="ARBA00004651"/>
    </source>
</evidence>
<gene>
    <name evidence="11" type="ORF">GEAMG1_2716</name>
</gene>
<dbReference type="SUPFAM" id="SSF82861">
    <property type="entry name" value="Mechanosensitive channel protein MscS (YggB), transmembrane region"/>
    <property type="match status" value="1"/>
</dbReference>
<dbReference type="Gene3D" id="3.30.70.100">
    <property type="match status" value="1"/>
</dbReference>
<dbReference type="PANTHER" id="PTHR30221:SF1">
    <property type="entry name" value="SMALL-CONDUCTANCE MECHANOSENSITIVE CHANNEL"/>
    <property type="match status" value="1"/>
</dbReference>
<evidence type="ECO:0000256" key="7">
    <source>
        <dbReference type="SAM" id="Phobius"/>
    </source>
</evidence>
<dbReference type="SUPFAM" id="SSF82689">
    <property type="entry name" value="Mechanosensitive channel protein MscS (YggB), C-terminal domain"/>
    <property type="match status" value="1"/>
</dbReference>
<dbReference type="RefSeq" id="WP_305733295.1">
    <property type="nucleotide sequence ID" value="NZ_OW150024.1"/>
</dbReference>
<dbReference type="InterPro" id="IPR049278">
    <property type="entry name" value="MS_channel_C"/>
</dbReference>
<feature type="domain" description="Mechanosensitive ion channel MscS" evidence="8">
    <location>
        <begin position="116"/>
        <end position="180"/>
    </location>
</feature>
<dbReference type="PANTHER" id="PTHR30221">
    <property type="entry name" value="SMALL-CONDUCTANCE MECHANOSENSITIVE CHANNEL"/>
    <property type="match status" value="1"/>
</dbReference>
<keyword evidence="3" id="KW-1003">Cell membrane</keyword>
<protein>
    <submittedName>
        <fullName evidence="11">Mechanosensitive ion channel protein MscS</fullName>
    </submittedName>
</protein>
<evidence type="ECO:0000256" key="6">
    <source>
        <dbReference type="ARBA" id="ARBA00023136"/>
    </source>
</evidence>
<keyword evidence="6 7" id="KW-0472">Membrane</keyword>
<feature type="domain" description="Mechanosensitive ion channel transmembrane helices 2/3" evidence="10">
    <location>
        <begin position="74"/>
        <end position="114"/>
    </location>
</feature>
<dbReference type="InterPro" id="IPR011014">
    <property type="entry name" value="MscS_channel_TM-2"/>
</dbReference>
<proteinExistence type="inferred from homology"/>
<evidence type="ECO:0000313" key="11">
    <source>
        <dbReference type="EMBL" id="CAH2032552.1"/>
    </source>
</evidence>
<dbReference type="EMBL" id="OW150024">
    <property type="protein sequence ID" value="CAH2032552.1"/>
    <property type="molecule type" value="Genomic_DNA"/>
</dbReference>
<dbReference type="InterPro" id="IPR006685">
    <property type="entry name" value="MscS_channel_2nd"/>
</dbReference>
<dbReference type="InterPro" id="IPR011066">
    <property type="entry name" value="MscS_channel_C_sf"/>
</dbReference>